<evidence type="ECO:0000313" key="2">
    <source>
        <dbReference type="Proteomes" id="UP000244152"/>
    </source>
</evidence>
<dbReference type="AlphaFoldDB" id="A0A2T5HXH3"/>
<evidence type="ECO:0000313" key="1">
    <source>
        <dbReference type="EMBL" id="PTQ76168.1"/>
    </source>
</evidence>
<dbReference type="Proteomes" id="UP000244152">
    <property type="component" value="Unassembled WGS sequence"/>
</dbReference>
<reference evidence="1 2" key="1">
    <citation type="submission" date="2018-04" db="EMBL/GenBank/DDBJ databases">
        <title>Active sludge and wastewater microbial communities from Klosterneuburg, Austria.</title>
        <authorList>
            <person name="Wagner M."/>
        </authorList>
    </citation>
    <scope>NUCLEOTIDE SEQUENCE [LARGE SCALE GENOMIC DNA]</scope>
    <source>
        <strain evidence="1 2">Nl12</strain>
    </source>
</reference>
<sequence length="34" mass="3958">MLQKGDLLIVYIAYQQTYPQQLWTIEKAVTARAC</sequence>
<accession>A0A2T5HXH3</accession>
<comment type="caution">
    <text evidence="1">The sequence shown here is derived from an EMBL/GenBank/DDBJ whole genome shotgun (WGS) entry which is preliminary data.</text>
</comment>
<protein>
    <submittedName>
        <fullName evidence="1">Uncharacterized protein</fullName>
    </submittedName>
</protein>
<dbReference type="EMBL" id="QAOK01000078">
    <property type="protein sequence ID" value="PTQ76168.1"/>
    <property type="molecule type" value="Genomic_DNA"/>
</dbReference>
<gene>
    <name evidence="1" type="ORF">C8R21_1783</name>
</gene>
<name>A0A2T5HXH3_9PROT</name>
<organism evidence="1 2">
    <name type="scientific">Nitrosospira multiformis</name>
    <dbReference type="NCBI Taxonomy" id="1231"/>
    <lineage>
        <taxon>Bacteria</taxon>
        <taxon>Pseudomonadati</taxon>
        <taxon>Pseudomonadota</taxon>
        <taxon>Betaproteobacteria</taxon>
        <taxon>Nitrosomonadales</taxon>
        <taxon>Nitrosomonadaceae</taxon>
        <taxon>Nitrosospira</taxon>
    </lineage>
</organism>
<proteinExistence type="predicted"/>